<evidence type="ECO:0000256" key="1">
    <source>
        <dbReference type="ARBA" id="ARBA00022468"/>
    </source>
</evidence>
<feature type="compositionally biased region" description="Low complexity" evidence="2">
    <location>
        <begin position="1513"/>
        <end position="1549"/>
    </location>
</feature>
<feature type="domain" description="Rap-GAP" evidence="3">
    <location>
        <begin position="1274"/>
        <end position="1515"/>
    </location>
</feature>
<keyword evidence="6" id="KW-1185">Reference proteome</keyword>
<dbReference type="OrthoDB" id="19311at2759"/>
<dbReference type="Proteomes" id="UP000784919">
    <property type="component" value="Unassembled WGS sequence"/>
</dbReference>
<feature type="compositionally biased region" description="Low complexity" evidence="2">
    <location>
        <begin position="1568"/>
        <end position="1590"/>
    </location>
</feature>
<evidence type="ECO:0000313" key="4">
    <source>
        <dbReference type="EMBL" id="KAG5958319.1"/>
    </source>
</evidence>
<proteinExistence type="predicted"/>
<dbReference type="Pfam" id="PF11864">
    <property type="entry name" value="DUF3384"/>
    <property type="match status" value="1"/>
</dbReference>
<protein>
    <recommendedName>
        <fullName evidence="3">Rap-GAP domain-containing protein</fullName>
    </recommendedName>
</protein>
<dbReference type="PROSITE" id="PS50085">
    <property type="entry name" value="RAPGAP"/>
    <property type="match status" value="1"/>
</dbReference>
<evidence type="ECO:0000313" key="5">
    <source>
        <dbReference type="EMBL" id="KAG5965125.1"/>
    </source>
</evidence>
<dbReference type="SUPFAM" id="SSF111347">
    <property type="entry name" value="Rap/Ran-GAP"/>
    <property type="match status" value="1"/>
</dbReference>
<dbReference type="GO" id="GO:0051056">
    <property type="term" value="P:regulation of small GTPase mediated signal transduction"/>
    <property type="evidence" value="ECO:0007669"/>
    <property type="project" value="InterPro"/>
</dbReference>
<accession>A0A9P7MRT8</accession>
<feature type="compositionally biased region" description="Polar residues" evidence="2">
    <location>
        <begin position="1061"/>
        <end position="1071"/>
    </location>
</feature>
<dbReference type="FunFam" id="3.40.50.11210:FF:000007">
    <property type="entry name" value="Tuberous sclerosis 2"/>
    <property type="match status" value="1"/>
</dbReference>
<dbReference type="InterPro" id="IPR018515">
    <property type="entry name" value="Tuberin-type_domain"/>
</dbReference>
<feature type="region of interest" description="Disordered" evidence="2">
    <location>
        <begin position="1511"/>
        <end position="1549"/>
    </location>
</feature>
<dbReference type="GO" id="GO:0033596">
    <property type="term" value="C:TSC1-TSC2 complex"/>
    <property type="evidence" value="ECO:0007669"/>
    <property type="project" value="TreeGrafter"/>
</dbReference>
<dbReference type="InterPro" id="IPR035974">
    <property type="entry name" value="Rap/Ran-GAP_sf"/>
</dbReference>
<name>A0A9P7MRT8_9HYPO</name>
<dbReference type="EMBL" id="SRPR01000150">
    <property type="protein sequence ID" value="KAG5958319.1"/>
    <property type="molecule type" value="Genomic_DNA"/>
</dbReference>
<dbReference type="InterPro" id="IPR016024">
    <property type="entry name" value="ARM-type_fold"/>
</dbReference>
<dbReference type="PANTHER" id="PTHR10063:SF0">
    <property type="entry name" value="TUBERIN"/>
    <property type="match status" value="1"/>
</dbReference>
<feature type="compositionally biased region" description="Polar residues" evidence="2">
    <location>
        <begin position="11"/>
        <end position="31"/>
    </location>
</feature>
<evidence type="ECO:0000313" key="6">
    <source>
        <dbReference type="Proteomes" id="UP000742024"/>
    </source>
</evidence>
<feature type="region of interest" description="Disordered" evidence="2">
    <location>
        <begin position="1562"/>
        <end position="1591"/>
    </location>
</feature>
<sequence length="1605" mass="178632">MSRRPEDDSPLSESSRPSGLSTVFRNLTSSKPIRGPSPSSTASAALPRAEFISPMSTKSRELSANHKNALELLKHGTPSERISGVKTLKNAVTEYPLDPILEIWCAAKDLINPSNSPSTRAAGWDLLTECSKHSSSTDLERKEYFQTLSASANPEDLHLQLAALVRLTNHGRVLTGFDYDLLPLLTIWLHNAYNAARVARRNTSSVRSASGSTRGNTAAAIEDKYFAQLFSFLSDVIKFSFNTADEPAVTNLIDTVLTICMNTSQEDDLRSCINALDAIVTFGFIPQSKLKDCIQVLSSIYSMVQGLQKNSWRTIATLCTSHNGQAAVRIMLDVLRNLQAGVNDQDSSREIRGSLAVLQKLMSKPAEKSYPAVPYALLVDGLTNTLRNTKSLRVHVSILQLINSLFDDGEGRIHRLMIGEDWSTALDVAADCYRQISDTSDSQQSSHDESQAANVHRELVQLIQRLDVVIKDASGDFVPRQTIIDFFTMVHPLLPDETARTVLDYFQEFRCCSPSDLRWEENLDLVLEAFFSNRSRSSDTRLRALRATMDAYQIVDLVGDGAEQNFIPKLAKSILQNIVKEGDVLVLDAVMSLMVSVVVSCDMELFDFVVGALKSIVLGDRFKSPLSSPALSIAVSPTNMDTPIPRLTQSQSPSNVVATAYVRMFLRTMNFHSRKSVKLFNVLVDIAKQNQGELDARLTAMKLLFRLRADWAHRVFVTDDLDNTYLATAMCRTDASCAKKQAGDAAHAFRLSRSEYSAHPRTSRGVSLGQTQIQDRTMPLRSPSGPRGRLGRQYQLWRYPDANNLPDDIPTSISPVLLSHSWTLEASHDNDGDDKNEDENNDEDEILHSGEVHKASVLDVSIWLDAVLEILRDSDWEVYSFTLVHLPAQLSNHAIFSAAIPQIQTLRHTVCEQIRTNSFLEPPFYAGLRRADVAICLFHSLTMILSYHEHFGKGDEDEIVKTFILGIGTWERTAKYCIHALSICCHELPLSTSKSLIQVLNQMAASITQPHVSVHILEFLACLSRLRHVYVNFREDEYRIVFAICFRYLEYARDKRRSNRNSHNSEPSTPGTPGAGWTDASHTAAPSDESPQYVHALAYHVILFWFLALKLADRAAHVGWIAKKLFSDSDNVPQTADEQALTSIDFMQRVTYADVDESAEDPFFTEERFGEIIRKQWLVGNSIVTVKQATSSGWAQIIKRQPSGTSAYTIRETFTPPPPHQVENHVDVSREGQASTNAVLPSHVLLQLMSPVPQSFESTRPIPLPDEEAIDRAIRVFDRSSSVDGHKVGVIYIGEEQTGEAEILANVCGSSDYTEFLNNLGTLTKLKGATFNTQGLDREYDTDGQYTFCWRDRVTEIVFHVTTQMPTNLERDPQCTLKKRHIGNDFVNIIFNDSGKPFRFDTFPSQFNYVNIVITPASRASFIATRTTTSFGGLRGQPFYRVQVLSKPGFPEISPASETKMISLNALPGFIRAVALNASVFCHVWNAREGGEHISSWTGRLREIKRLRERYGPKPTTSTAPSPLPVSSSSQQVHSPESSRPGSSVRDSLSSLRRSSVATFFTSTSEQTSVRSSVLSTSTSTNETETGHSSIANPLIESIDFSKWA</sequence>
<dbReference type="Proteomes" id="UP000742024">
    <property type="component" value="Unassembled WGS sequence"/>
</dbReference>
<dbReference type="Pfam" id="PF03542">
    <property type="entry name" value="Tuberin"/>
    <property type="match status" value="1"/>
</dbReference>
<dbReference type="Pfam" id="PF02145">
    <property type="entry name" value="Rap_GAP"/>
    <property type="match status" value="1"/>
</dbReference>
<reference evidence="5 6" key="1">
    <citation type="journal article" date="2020" name="bioRxiv">
        <title>Whole genome comparisons of ergot fungi reveals the divergence and evolution of species within the genus Claviceps are the result of varying mechanisms driving genome evolution and host range expansion.</title>
        <authorList>
            <person name="Wyka S.A."/>
            <person name="Mondo S.J."/>
            <person name="Liu M."/>
            <person name="Dettman J."/>
            <person name="Nalam V."/>
            <person name="Broders K.D."/>
        </authorList>
    </citation>
    <scope>NUCLEOTIDE SEQUENCE</scope>
    <source>
        <strain evidence="5">CCC 1102</strain>
        <strain evidence="4 6">LM583</strain>
    </source>
</reference>
<feature type="region of interest" description="Disordered" evidence="2">
    <location>
        <begin position="1"/>
        <end position="46"/>
    </location>
</feature>
<dbReference type="PANTHER" id="PTHR10063">
    <property type="entry name" value="TUBERIN"/>
    <property type="match status" value="1"/>
</dbReference>
<dbReference type="InterPro" id="IPR024584">
    <property type="entry name" value="Tuberin_N"/>
</dbReference>
<dbReference type="GO" id="GO:0005634">
    <property type="term" value="C:nucleus"/>
    <property type="evidence" value="ECO:0007669"/>
    <property type="project" value="InterPro"/>
</dbReference>
<dbReference type="InterPro" id="IPR000331">
    <property type="entry name" value="Rap/Ran_GAP_dom"/>
</dbReference>
<dbReference type="InterPro" id="IPR027107">
    <property type="entry name" value="Tuberin/Ral-act_asu"/>
</dbReference>
<dbReference type="GO" id="GO:0032007">
    <property type="term" value="P:negative regulation of TOR signaling"/>
    <property type="evidence" value="ECO:0007669"/>
    <property type="project" value="TreeGrafter"/>
</dbReference>
<evidence type="ECO:0000256" key="2">
    <source>
        <dbReference type="SAM" id="MobiDB-lite"/>
    </source>
</evidence>
<dbReference type="Gene3D" id="3.40.50.11210">
    <property type="entry name" value="Rap/Ran-GAP"/>
    <property type="match status" value="1"/>
</dbReference>
<evidence type="ECO:0000259" key="3">
    <source>
        <dbReference type="PROSITE" id="PS50085"/>
    </source>
</evidence>
<feature type="compositionally biased region" description="Low complexity" evidence="2">
    <location>
        <begin position="36"/>
        <end position="46"/>
    </location>
</feature>
<evidence type="ECO:0000313" key="7">
    <source>
        <dbReference type="Proteomes" id="UP000784919"/>
    </source>
</evidence>
<gene>
    <name evidence="5" type="ORF">E4U56_001908</name>
    <name evidence="4" type="ORF">E4U57_001418</name>
</gene>
<dbReference type="SUPFAM" id="SSF48371">
    <property type="entry name" value="ARM repeat"/>
    <property type="match status" value="2"/>
</dbReference>
<keyword evidence="1" id="KW-0343">GTPase activation</keyword>
<dbReference type="GO" id="GO:0005096">
    <property type="term" value="F:GTPase activator activity"/>
    <property type="evidence" value="ECO:0007669"/>
    <property type="project" value="UniProtKB-KW"/>
</dbReference>
<organism evidence="5 7">
    <name type="scientific">Claviceps arundinis</name>
    <dbReference type="NCBI Taxonomy" id="1623583"/>
    <lineage>
        <taxon>Eukaryota</taxon>
        <taxon>Fungi</taxon>
        <taxon>Dikarya</taxon>
        <taxon>Ascomycota</taxon>
        <taxon>Pezizomycotina</taxon>
        <taxon>Sordariomycetes</taxon>
        <taxon>Hypocreomycetidae</taxon>
        <taxon>Hypocreales</taxon>
        <taxon>Clavicipitaceae</taxon>
        <taxon>Claviceps</taxon>
    </lineage>
</organism>
<feature type="region of interest" description="Disordered" evidence="2">
    <location>
        <begin position="1057"/>
        <end position="1084"/>
    </location>
</feature>
<dbReference type="EMBL" id="SRPS01000158">
    <property type="protein sequence ID" value="KAG5965125.1"/>
    <property type="molecule type" value="Genomic_DNA"/>
</dbReference>
<comment type="caution">
    <text evidence="5">The sequence shown here is derived from an EMBL/GenBank/DDBJ whole genome shotgun (WGS) entry which is preliminary data.</text>
</comment>